<keyword evidence="1" id="KW-0732">Signal</keyword>
<evidence type="ECO:0000256" key="1">
    <source>
        <dbReference type="SAM" id="SignalP"/>
    </source>
</evidence>
<gene>
    <name evidence="2" type="ORF">POM99_05475</name>
</gene>
<dbReference type="EMBL" id="JAROCY010000004">
    <property type="protein sequence ID" value="MDF8332647.1"/>
    <property type="molecule type" value="Genomic_DNA"/>
</dbReference>
<protein>
    <submittedName>
        <fullName evidence="2">Uncharacterized protein</fullName>
    </submittedName>
</protein>
<sequence length="90" mass="9673">MKTDTLTRYAGLLTLPVAVAAVVATAEAPRNLRPAARPDHRIAPQALNHAHADAPLDWLWSEIDPFADEDVGDAAALEARHAAEDNRDLA</sequence>
<keyword evidence="3" id="KW-1185">Reference proteome</keyword>
<evidence type="ECO:0000313" key="2">
    <source>
        <dbReference type="EMBL" id="MDF8332647.1"/>
    </source>
</evidence>
<accession>A0ABT6CFE6</accession>
<proteinExistence type="predicted"/>
<comment type="caution">
    <text evidence="2">The sequence shown here is derived from an EMBL/GenBank/DDBJ whole genome shotgun (WGS) entry which is preliminary data.</text>
</comment>
<organism evidence="2 3">
    <name type="scientific">Novosphingobium cyanobacteriorum</name>
    <dbReference type="NCBI Taxonomy" id="3024215"/>
    <lineage>
        <taxon>Bacteria</taxon>
        <taxon>Pseudomonadati</taxon>
        <taxon>Pseudomonadota</taxon>
        <taxon>Alphaproteobacteria</taxon>
        <taxon>Sphingomonadales</taxon>
        <taxon>Sphingomonadaceae</taxon>
        <taxon>Novosphingobium</taxon>
    </lineage>
</organism>
<evidence type="ECO:0000313" key="3">
    <source>
        <dbReference type="Proteomes" id="UP001222770"/>
    </source>
</evidence>
<feature type="signal peptide" evidence="1">
    <location>
        <begin position="1"/>
        <end position="20"/>
    </location>
</feature>
<reference evidence="2 3" key="1">
    <citation type="submission" date="2023-03" db="EMBL/GenBank/DDBJ databases">
        <title>Novosphingobium cyanobacteriorum sp. nov., isolated from a eutrophic reservoir during the Microcystis bloom period.</title>
        <authorList>
            <person name="Kang M."/>
            <person name="Le V."/>
            <person name="Ko S.-R."/>
            <person name="Lee S.-A."/>
            <person name="Ahn C.-Y."/>
        </authorList>
    </citation>
    <scope>NUCLEOTIDE SEQUENCE [LARGE SCALE GENOMIC DNA]</scope>
    <source>
        <strain evidence="2 3">HBC54</strain>
    </source>
</reference>
<dbReference type="Proteomes" id="UP001222770">
    <property type="component" value="Unassembled WGS sequence"/>
</dbReference>
<dbReference type="RefSeq" id="WP_277275853.1">
    <property type="nucleotide sequence ID" value="NZ_JAROCY010000004.1"/>
</dbReference>
<feature type="chain" id="PRO_5045330813" evidence="1">
    <location>
        <begin position="21"/>
        <end position="90"/>
    </location>
</feature>
<name>A0ABT6CFE6_9SPHN</name>